<feature type="domain" description="4Fe-4S ferredoxin-type" evidence="4">
    <location>
        <begin position="307"/>
        <end position="337"/>
    </location>
</feature>
<organism evidence="5 6">
    <name type="scientific">Maridesulfovibrio salexigens (strain ATCC 14822 / DSM 2638 / NCIMB 8403 / VKM B-1763)</name>
    <name type="common">Desulfovibrio salexigens</name>
    <dbReference type="NCBI Taxonomy" id="526222"/>
    <lineage>
        <taxon>Bacteria</taxon>
        <taxon>Pseudomonadati</taxon>
        <taxon>Thermodesulfobacteriota</taxon>
        <taxon>Desulfovibrionia</taxon>
        <taxon>Desulfovibrionales</taxon>
        <taxon>Desulfovibrionaceae</taxon>
        <taxon>Maridesulfovibrio</taxon>
    </lineage>
</organism>
<evidence type="ECO:0000256" key="3">
    <source>
        <dbReference type="ARBA" id="ARBA00023014"/>
    </source>
</evidence>
<dbReference type="KEGG" id="dsa:Desal_0597"/>
<evidence type="ECO:0000313" key="5">
    <source>
        <dbReference type="EMBL" id="ACS78663.1"/>
    </source>
</evidence>
<accession>C6BXV5</accession>
<dbReference type="PROSITE" id="PS51379">
    <property type="entry name" value="4FE4S_FER_2"/>
    <property type="match status" value="2"/>
</dbReference>
<keyword evidence="2" id="KW-0408">Iron</keyword>
<evidence type="ECO:0000259" key="4">
    <source>
        <dbReference type="PROSITE" id="PS51379"/>
    </source>
</evidence>
<dbReference type="InterPro" id="IPR017896">
    <property type="entry name" value="4Fe4S_Fe-S-bd"/>
</dbReference>
<dbReference type="GO" id="GO:0051536">
    <property type="term" value="F:iron-sulfur cluster binding"/>
    <property type="evidence" value="ECO:0007669"/>
    <property type="project" value="UniProtKB-KW"/>
</dbReference>
<protein>
    <submittedName>
        <fullName evidence="5">Hydrogenase, putative</fullName>
    </submittedName>
</protein>
<dbReference type="eggNOG" id="COG1139">
    <property type="taxonomic scope" value="Bacteria"/>
</dbReference>
<dbReference type="Gene3D" id="1.10.1060.10">
    <property type="entry name" value="Alpha-helical ferredoxin"/>
    <property type="match status" value="1"/>
</dbReference>
<dbReference type="Proteomes" id="UP000002601">
    <property type="component" value="Chromosome"/>
</dbReference>
<dbReference type="SUPFAM" id="SSF46548">
    <property type="entry name" value="alpha-helical ferredoxin"/>
    <property type="match status" value="1"/>
</dbReference>
<dbReference type="PROSITE" id="PS00198">
    <property type="entry name" value="4FE4S_FER_1"/>
    <property type="match status" value="2"/>
</dbReference>
<dbReference type="AlphaFoldDB" id="C6BXV5"/>
<dbReference type="RefSeq" id="WP_015850482.1">
    <property type="nucleotide sequence ID" value="NC_012881.1"/>
</dbReference>
<dbReference type="PANTHER" id="PTHR40447">
    <property type="entry name" value="ANAEROBIC SULFITE REDUCTASE SUBUNIT A"/>
    <property type="match status" value="1"/>
</dbReference>
<reference evidence="5 6" key="1">
    <citation type="submission" date="2009-06" db="EMBL/GenBank/DDBJ databases">
        <title>Complete sequence of Desulfovibrio salexigens DSM 2638.</title>
        <authorList>
            <consortium name="US DOE Joint Genome Institute"/>
            <person name="Lucas S."/>
            <person name="Copeland A."/>
            <person name="Lapidus A."/>
            <person name="Glavina del Rio T."/>
            <person name="Tice H."/>
            <person name="Bruce D."/>
            <person name="Goodwin L."/>
            <person name="Pitluck S."/>
            <person name="Munk A.C."/>
            <person name="Brettin T."/>
            <person name="Detter J.C."/>
            <person name="Han C."/>
            <person name="Tapia R."/>
            <person name="Larimer F."/>
            <person name="Land M."/>
            <person name="Hauser L."/>
            <person name="Kyrpides N."/>
            <person name="Anderson I."/>
            <person name="Wall J.D."/>
            <person name="Arkin A.P."/>
            <person name="Dehal P."/>
            <person name="Chivian D."/>
            <person name="Giles B."/>
            <person name="Hazen T.C."/>
        </authorList>
    </citation>
    <scope>NUCLEOTIDE SEQUENCE [LARGE SCALE GENOMIC DNA]</scope>
    <source>
        <strain evidence="6">ATCC 14822 / DSM 2638 / NCIMB 8403 / VKM B-1763</strain>
    </source>
</reference>
<evidence type="ECO:0000256" key="2">
    <source>
        <dbReference type="ARBA" id="ARBA00023004"/>
    </source>
</evidence>
<keyword evidence="6" id="KW-1185">Reference proteome</keyword>
<evidence type="ECO:0000313" key="6">
    <source>
        <dbReference type="Proteomes" id="UP000002601"/>
    </source>
</evidence>
<sequence length="352" mass="39000">MAKFIKSDKVSAWLEELGQKHEILAPRNEGDAIVFKPYDSKKGFNIEREATAPPKKACFPQSETLVEFSHIKDLENPEKVALDVKETIPDSSWVVFGSRPCDARGFTMFDRVYLNGKHVDVYYKARRENTFFITLACEKGETTCFCNWVGSGPSDPTGSDVLMVPVDGGYFLEAVSDRGETLLSSSMLEDGGSKQADADKFRADADQSMGEAQDLSKAPAKLLEAFDDMDFWEAQSAKCLSCGACTYLCPTCYCFNITDESDGVKGERIRSWDNCMSNQFTLEASGHNPRPTKAHRLKNRVGHKFSYYPDLHDGVISCCGCGRCIKSCPVGVDIREIVLNAIAYEAKEKANG</sequence>
<dbReference type="OrthoDB" id="9795302at2"/>
<dbReference type="InterPro" id="IPR017900">
    <property type="entry name" value="4Fe4S_Fe_S_CS"/>
</dbReference>
<dbReference type="EMBL" id="CP001649">
    <property type="protein sequence ID" value="ACS78663.1"/>
    <property type="molecule type" value="Genomic_DNA"/>
</dbReference>
<gene>
    <name evidence="5" type="ordered locus">Desal_0597</name>
</gene>
<feature type="domain" description="4Fe-4S ferredoxin-type" evidence="4">
    <location>
        <begin position="230"/>
        <end position="260"/>
    </location>
</feature>
<dbReference type="STRING" id="526222.Desal_0597"/>
<evidence type="ECO:0000256" key="1">
    <source>
        <dbReference type="ARBA" id="ARBA00022723"/>
    </source>
</evidence>
<dbReference type="PANTHER" id="PTHR40447:SF1">
    <property type="entry name" value="ANAEROBIC SULFITE REDUCTASE SUBUNIT A"/>
    <property type="match status" value="1"/>
</dbReference>
<keyword evidence="3" id="KW-0411">Iron-sulfur</keyword>
<keyword evidence="1" id="KW-0479">Metal-binding</keyword>
<name>C6BXV5_MARSD</name>
<dbReference type="GO" id="GO:0046872">
    <property type="term" value="F:metal ion binding"/>
    <property type="evidence" value="ECO:0007669"/>
    <property type="project" value="UniProtKB-KW"/>
</dbReference>
<dbReference type="Pfam" id="PF17179">
    <property type="entry name" value="Fer4_22"/>
    <property type="match status" value="1"/>
</dbReference>
<proteinExistence type="predicted"/>
<dbReference type="HOGENOM" id="CLU_046702_0_0_7"/>
<dbReference type="InterPro" id="IPR009051">
    <property type="entry name" value="Helical_ferredxn"/>
</dbReference>